<evidence type="ECO:0000313" key="3">
    <source>
        <dbReference type="Proteomes" id="UP000190626"/>
    </source>
</evidence>
<protein>
    <submittedName>
        <fullName evidence="2">Uncharacterized protein</fullName>
    </submittedName>
</protein>
<dbReference type="OrthoDB" id="2622404at2"/>
<keyword evidence="3" id="KW-1185">Reference proteome</keyword>
<dbReference type="RefSeq" id="WP_079416217.1">
    <property type="nucleotide sequence ID" value="NZ_MBTG01000025.1"/>
</dbReference>
<comment type="caution">
    <text evidence="2">The sequence shown here is derived from an EMBL/GenBank/DDBJ whole genome shotgun (WGS) entry which is preliminary data.</text>
</comment>
<name>A0A1V4HFD4_9BACL</name>
<reference evidence="3" key="1">
    <citation type="submission" date="2016-07" db="EMBL/GenBank/DDBJ databases">
        <authorList>
            <person name="Florea S."/>
            <person name="Webb J.S."/>
            <person name="Jaromczyk J."/>
            <person name="Schardl C.L."/>
        </authorList>
    </citation>
    <scope>NUCLEOTIDE SEQUENCE [LARGE SCALE GENOMIC DNA]</scope>
    <source>
        <strain evidence="3">CY1</strain>
    </source>
</reference>
<keyword evidence="1" id="KW-0472">Membrane</keyword>
<evidence type="ECO:0000256" key="1">
    <source>
        <dbReference type="SAM" id="Phobius"/>
    </source>
</evidence>
<organism evidence="2 3">
    <name type="scientific">Paenibacillus ferrarius</name>
    <dbReference type="NCBI Taxonomy" id="1469647"/>
    <lineage>
        <taxon>Bacteria</taxon>
        <taxon>Bacillati</taxon>
        <taxon>Bacillota</taxon>
        <taxon>Bacilli</taxon>
        <taxon>Bacillales</taxon>
        <taxon>Paenibacillaceae</taxon>
        <taxon>Paenibacillus</taxon>
    </lineage>
</organism>
<accession>A0A1V4HFD4</accession>
<gene>
    <name evidence="2" type="ORF">BC351_32680</name>
</gene>
<keyword evidence="1" id="KW-0812">Transmembrane</keyword>
<feature type="transmembrane region" description="Helical" evidence="1">
    <location>
        <begin position="49"/>
        <end position="73"/>
    </location>
</feature>
<sequence length="81" mass="9492">MRFLWLIMYSVLCGILLTCFSNIQGVTKYIFSLGTLYVGIRFFRQFEQISFRVWFIVLTILLYFIFSLGVALYTQLGITPS</sequence>
<evidence type="ECO:0000313" key="2">
    <source>
        <dbReference type="EMBL" id="OPH53012.1"/>
    </source>
</evidence>
<dbReference type="STRING" id="1469647.BC351_32680"/>
<dbReference type="Proteomes" id="UP000190626">
    <property type="component" value="Unassembled WGS sequence"/>
</dbReference>
<keyword evidence="1" id="KW-1133">Transmembrane helix</keyword>
<proteinExistence type="predicted"/>
<dbReference type="EMBL" id="MBTG01000025">
    <property type="protein sequence ID" value="OPH53012.1"/>
    <property type="molecule type" value="Genomic_DNA"/>
</dbReference>
<dbReference type="AlphaFoldDB" id="A0A1V4HFD4"/>